<reference evidence="1" key="1">
    <citation type="submission" date="2023-10" db="EMBL/GenBank/DDBJ databases">
        <authorList>
            <person name="Chen Y."/>
            <person name="Shah S."/>
            <person name="Dougan E. K."/>
            <person name="Thang M."/>
            <person name="Chan C."/>
        </authorList>
    </citation>
    <scope>NUCLEOTIDE SEQUENCE [LARGE SCALE GENOMIC DNA]</scope>
</reference>
<dbReference type="Proteomes" id="UP001189429">
    <property type="component" value="Unassembled WGS sequence"/>
</dbReference>
<keyword evidence="2" id="KW-1185">Reference proteome</keyword>
<proteinExistence type="predicted"/>
<evidence type="ECO:0000313" key="2">
    <source>
        <dbReference type="Proteomes" id="UP001189429"/>
    </source>
</evidence>
<sequence>MWDLISASRARIVIKRMLNWRGTELDRVDGTGPCTFPCVAFVSLICFGLVPALANCSSLGHFRFPLRFQPTPYPASLCTSMLHAAPILDRRGSGMVPLVASLFCEWARLSQVGHTVIITGLPRATARHLRAPGVTIGSKYFHHLAKGPNLCSSVQRRATLRFITAAPARMRLSILR</sequence>
<gene>
    <name evidence="1" type="ORF">PCOR1329_LOCUS23879</name>
</gene>
<comment type="caution">
    <text evidence="1">The sequence shown here is derived from an EMBL/GenBank/DDBJ whole genome shotgun (WGS) entry which is preliminary data.</text>
</comment>
<accession>A0ABN9RX35</accession>
<dbReference type="EMBL" id="CAUYUJ010008147">
    <property type="protein sequence ID" value="CAK0823012.1"/>
    <property type="molecule type" value="Genomic_DNA"/>
</dbReference>
<name>A0ABN9RX35_9DINO</name>
<organism evidence="1 2">
    <name type="scientific">Prorocentrum cordatum</name>
    <dbReference type="NCBI Taxonomy" id="2364126"/>
    <lineage>
        <taxon>Eukaryota</taxon>
        <taxon>Sar</taxon>
        <taxon>Alveolata</taxon>
        <taxon>Dinophyceae</taxon>
        <taxon>Prorocentrales</taxon>
        <taxon>Prorocentraceae</taxon>
        <taxon>Prorocentrum</taxon>
    </lineage>
</organism>
<evidence type="ECO:0000313" key="1">
    <source>
        <dbReference type="EMBL" id="CAK0823012.1"/>
    </source>
</evidence>
<protein>
    <submittedName>
        <fullName evidence="1">Uncharacterized protein</fullName>
    </submittedName>
</protein>